<protein>
    <submittedName>
        <fullName evidence="3">Uncharacterized protein</fullName>
    </submittedName>
</protein>
<evidence type="ECO:0000256" key="2">
    <source>
        <dbReference type="SAM" id="Phobius"/>
    </source>
</evidence>
<proteinExistence type="predicted"/>
<dbReference type="AlphaFoldDB" id="A0A4P9A2H8"/>
<accession>A0A4P9A2H8</accession>
<keyword evidence="2" id="KW-0472">Membrane</keyword>
<dbReference type="OrthoDB" id="9798913at2"/>
<dbReference type="RefSeq" id="WP_138078484.1">
    <property type="nucleotide sequence ID" value="NZ_CP040004.1"/>
</dbReference>
<feature type="transmembrane region" description="Helical" evidence="2">
    <location>
        <begin position="133"/>
        <end position="152"/>
    </location>
</feature>
<feature type="compositionally biased region" description="Polar residues" evidence="1">
    <location>
        <begin position="1"/>
        <end position="11"/>
    </location>
</feature>
<gene>
    <name evidence="3" type="ORF">FBF37_00605</name>
</gene>
<reference evidence="3 4" key="1">
    <citation type="submission" date="2019-04" db="EMBL/GenBank/DDBJ databases">
        <title>Saccharibacteria TM7 genomes.</title>
        <authorList>
            <person name="Bor B."/>
            <person name="He X."/>
            <person name="Chen T."/>
            <person name="Dewhirst F.E."/>
        </authorList>
    </citation>
    <scope>NUCLEOTIDE SEQUENCE [LARGE SCALE GENOMIC DNA]</scope>
    <source>
        <strain evidence="3 4">BB001</strain>
    </source>
</reference>
<keyword evidence="2" id="KW-1133">Transmembrane helix</keyword>
<dbReference type="Proteomes" id="UP000310639">
    <property type="component" value="Chromosome"/>
</dbReference>
<keyword evidence="4" id="KW-1185">Reference proteome</keyword>
<keyword evidence="2" id="KW-0812">Transmembrane</keyword>
<feature type="compositionally biased region" description="Basic and acidic residues" evidence="1">
    <location>
        <begin position="12"/>
        <end position="54"/>
    </location>
</feature>
<organism evidence="3 4">
    <name type="scientific">Candidatus Nanosynbacter featherlites</name>
    <dbReference type="NCBI Taxonomy" id="2572088"/>
    <lineage>
        <taxon>Bacteria</taxon>
        <taxon>Candidatus Saccharimonadota</taxon>
        <taxon>Candidatus Saccharimonadia</taxon>
        <taxon>Candidatus Nanosynbacterales</taxon>
        <taxon>Candidatus Nanosynbacteraceae</taxon>
        <taxon>Candidatus Nanosynbacter</taxon>
    </lineage>
</organism>
<dbReference type="KEGG" id="nft:FBF37_00605"/>
<feature type="transmembrane region" description="Helical" evidence="2">
    <location>
        <begin position="164"/>
        <end position="181"/>
    </location>
</feature>
<feature type="region of interest" description="Disordered" evidence="1">
    <location>
        <begin position="1"/>
        <end position="54"/>
    </location>
</feature>
<dbReference type="EMBL" id="CP040004">
    <property type="protein sequence ID" value="QCT41980.1"/>
    <property type="molecule type" value="Genomic_DNA"/>
</dbReference>
<evidence type="ECO:0000256" key="1">
    <source>
        <dbReference type="SAM" id="MobiDB-lite"/>
    </source>
</evidence>
<name>A0A4P9A2H8_9BACT</name>
<evidence type="ECO:0000313" key="3">
    <source>
        <dbReference type="EMBL" id="QCT41980.1"/>
    </source>
</evidence>
<evidence type="ECO:0000313" key="4">
    <source>
        <dbReference type="Proteomes" id="UP000310639"/>
    </source>
</evidence>
<sequence>MKESLKFNNETKTSHEGLSELRAETQDRAAETIKNRVENESSPAEKSEAEAREQLEKVIEKAESEEVKQEKKQPAKAERIITKEDRKDSFKKTMEIVQSQLPKSSRTFSKVIHNPTVEKVSEVTGKTIARPNAILSGSVVAFVLTLAIYTLAKINGYPLSGFETIAAFIIGWIAGMLFDYIRIGIKGSSS</sequence>